<keyword evidence="1" id="KW-0812">Transmembrane</keyword>
<feature type="transmembrane region" description="Helical" evidence="1">
    <location>
        <begin position="130"/>
        <end position="149"/>
    </location>
</feature>
<proteinExistence type="predicted"/>
<dbReference type="Proteomes" id="UP000011705">
    <property type="component" value="Chromosome"/>
</dbReference>
<protein>
    <submittedName>
        <fullName evidence="2">Uncharacterized protein</fullName>
    </submittedName>
</protein>
<organism evidence="2">
    <name type="scientific">Treponema denticola H-22</name>
    <dbReference type="NCBI Taxonomy" id="999432"/>
    <lineage>
        <taxon>Bacteria</taxon>
        <taxon>Pseudomonadati</taxon>
        <taxon>Spirochaetota</taxon>
        <taxon>Spirochaetia</taxon>
        <taxon>Spirochaetales</taxon>
        <taxon>Treponemataceae</taxon>
        <taxon>Treponema</taxon>
    </lineage>
</organism>
<comment type="caution">
    <text evidence="2">The sequence shown here is derived from an EMBL/GenBank/DDBJ whole genome shotgun (WGS) entry which is preliminary data.</text>
</comment>
<keyword evidence="1" id="KW-1133">Transmembrane helix</keyword>
<gene>
    <name evidence="2" type="ORF">HMPREF9726_01041</name>
</gene>
<dbReference type="EMBL" id="AGDV01000010">
    <property type="protein sequence ID" value="EMB33661.1"/>
    <property type="molecule type" value="Genomic_DNA"/>
</dbReference>
<name>A0A0E2E558_TREDN</name>
<dbReference type="RefSeq" id="WP_002683982.1">
    <property type="nucleotide sequence ID" value="NZ_CM001795.1"/>
</dbReference>
<accession>A0A0E2E558</accession>
<keyword evidence="1" id="KW-0472">Membrane</keyword>
<evidence type="ECO:0000256" key="1">
    <source>
        <dbReference type="SAM" id="Phobius"/>
    </source>
</evidence>
<reference evidence="2" key="1">
    <citation type="submission" date="2012-01" db="EMBL/GenBank/DDBJ databases">
        <title>The Genome Sequence of Treponema denticola H-22.</title>
        <authorList>
            <consortium name="The Broad Institute Genome Sequencing Platform"/>
            <person name="Earl A."/>
            <person name="Ward D."/>
            <person name="Feldgarden M."/>
            <person name="Gevers D."/>
            <person name="Blanton J.M."/>
            <person name="Fenno C.J."/>
            <person name="Baranova O.V."/>
            <person name="Mathney J."/>
            <person name="Dewhirst F.E."/>
            <person name="Izard J."/>
            <person name="Young S.K."/>
            <person name="Zeng Q."/>
            <person name="Gargeya S."/>
            <person name="Fitzgerald M."/>
            <person name="Haas B."/>
            <person name="Abouelleil A."/>
            <person name="Alvarado L."/>
            <person name="Arachchi H.M."/>
            <person name="Berlin A."/>
            <person name="Chapman S.B."/>
            <person name="Gearin G."/>
            <person name="Goldberg J."/>
            <person name="Griggs A."/>
            <person name="Gujja S."/>
            <person name="Hansen M."/>
            <person name="Heiman D."/>
            <person name="Howarth C."/>
            <person name="Larimer J."/>
            <person name="Lui A."/>
            <person name="MacDonald P.J.P."/>
            <person name="McCowen C."/>
            <person name="Montmayeur A."/>
            <person name="Murphy C."/>
            <person name="Neiman D."/>
            <person name="Pearson M."/>
            <person name="Priest M."/>
            <person name="Roberts A."/>
            <person name="Saif S."/>
            <person name="Shea T."/>
            <person name="Sisk P."/>
            <person name="Stolte C."/>
            <person name="Sykes S."/>
            <person name="Wortman J."/>
            <person name="Nusbaum C."/>
            <person name="Birren B."/>
        </authorList>
    </citation>
    <scope>NUCLEOTIDE SEQUENCE [LARGE SCALE GENOMIC DNA]</scope>
    <source>
        <strain evidence="2">H-22</strain>
    </source>
</reference>
<dbReference type="AlphaFoldDB" id="A0A0E2E558"/>
<evidence type="ECO:0000313" key="2">
    <source>
        <dbReference type="EMBL" id="EMB33661.1"/>
    </source>
</evidence>
<sequence length="151" mass="17518">MKKEYSIKLKFCRNDNEPDNTLFGTDSAYMSPSAYKEIFGKTLAGTNRENRFIKISHNNNSIYRILRGVPHNILSKDIIYIDSDGKNILNNYNNSDDKKDKIELEITPVSWFSFYWHTSNIMARISFKTGVYSIILGLISIGLSVWQIFFK</sequence>
<dbReference type="HOGENOM" id="CLU_1730599_0_0_12"/>
<dbReference type="PATRIC" id="fig|999432.5.peg.1082"/>